<evidence type="ECO:0000313" key="2">
    <source>
        <dbReference type="Proteomes" id="UP000053105"/>
    </source>
</evidence>
<reference evidence="1 2" key="1">
    <citation type="submission" date="2015-07" db="EMBL/GenBank/DDBJ databases">
        <title>The genome of Melipona quadrifasciata.</title>
        <authorList>
            <person name="Pan H."/>
            <person name="Kapheim K."/>
        </authorList>
    </citation>
    <scope>NUCLEOTIDE SEQUENCE [LARGE SCALE GENOMIC DNA]</scope>
    <source>
        <strain evidence="1">0111107301</strain>
        <tissue evidence="1">Whole body</tissue>
    </source>
</reference>
<gene>
    <name evidence="1" type="ORF">WN51_06537</name>
</gene>
<name>A0A0M8ZRL1_9HYME</name>
<organism evidence="1 2">
    <name type="scientific">Melipona quadrifasciata</name>
    <dbReference type="NCBI Taxonomy" id="166423"/>
    <lineage>
        <taxon>Eukaryota</taxon>
        <taxon>Metazoa</taxon>
        <taxon>Ecdysozoa</taxon>
        <taxon>Arthropoda</taxon>
        <taxon>Hexapoda</taxon>
        <taxon>Insecta</taxon>
        <taxon>Pterygota</taxon>
        <taxon>Neoptera</taxon>
        <taxon>Endopterygota</taxon>
        <taxon>Hymenoptera</taxon>
        <taxon>Apocrita</taxon>
        <taxon>Aculeata</taxon>
        <taxon>Apoidea</taxon>
        <taxon>Anthophila</taxon>
        <taxon>Apidae</taxon>
        <taxon>Melipona</taxon>
    </lineage>
</organism>
<dbReference type="AlphaFoldDB" id="A0A0M8ZRL1"/>
<protein>
    <submittedName>
        <fullName evidence="1">Uncharacterized protein</fullName>
    </submittedName>
</protein>
<dbReference type="EMBL" id="KQ435886">
    <property type="protein sequence ID" value="KOX69527.1"/>
    <property type="molecule type" value="Genomic_DNA"/>
</dbReference>
<keyword evidence="2" id="KW-1185">Reference proteome</keyword>
<dbReference type="Proteomes" id="UP000053105">
    <property type="component" value="Unassembled WGS sequence"/>
</dbReference>
<proteinExistence type="predicted"/>
<accession>A0A0M8ZRL1</accession>
<evidence type="ECO:0000313" key="1">
    <source>
        <dbReference type="EMBL" id="KOX69527.1"/>
    </source>
</evidence>
<sequence>MAESEKGKKRRCDVRLSEHKKILRKYKYLLRKAKEEKWGQYVSVYSNLDPLGVVYSVCRGKNVRECLTSWSVNDTGYVA</sequence>